<sequence>MNLFLVFLSFHAFLGTLQTTSSSSSSNNGTVVFQVGVVLDLDSVVGRMGLSCLEMALSDFYLVHSNYKTRMVLHVRDSKGQVIDAASAALDLLKDIEVDAIVGPQKSSQANFVMELGDRAHVPIISFSATIPSVLFPTPYFVQTALRDDTQVGAIAAIIEAFQWKEVVIIYEDTDYGNGVVPYLSNALQDIARISYTSIIPLSASDDFILSELSKMMRMETRVFVVHMTHSLGTRLFLTAKEIGMLSEGYAWIITDGLMDLLYSMDSRVIEAMQGVLGVKPRIPKSEELNSFTFRWKRKFLQDNPTIKQAEISIFGLWAYDTMWALAMAAEKIGFREPITLEKNAMNLTNLFSFGISQTGPKLHKAMLETRFEGLSGEFYLVNGRLQPSPFQILNVVGKGEREVGIWTQSHGISREFNMNAANSSSTLKENFRAIIWPGESTHVPKGWEIPVNGKKLRIGVPVKDGFTEFVKVEIDSQSNSTTFSGYCIEIFDSVIKALSYDVPHEYVPFKKVDDENYYNDLVYQVYLQQNYDAAVGDITITTNRSFYVDFTLPFADGGVSMIVPITYEDNNSKWIFLKPFNMDLWLTSIAFFIFTGFTVWVLEHRINIAFRGPPSQHVGMILCSSYTASLSSRLTLQRLQPIVTDVNSLIKNGDYVGYQYGSVVGDILKGMKFNESKLKSYKSREDCHEALLKGSKNNGISAFFDVVPHNTIFLSKYCDKYMAIGPLYRTEGFAFVSISLLLGYATDSLLKVHVYLVRASKLEVVSSIPS</sequence>
<dbReference type="FunFam" id="3.40.190.10:FF:000103">
    <property type="entry name" value="Glutamate receptor"/>
    <property type="match status" value="1"/>
</dbReference>
<dbReference type="SUPFAM" id="SSF53850">
    <property type="entry name" value="Periplasmic binding protein-like II"/>
    <property type="match status" value="1"/>
</dbReference>
<feature type="transmembrane region" description="Helical" evidence="16">
    <location>
        <begin position="585"/>
        <end position="603"/>
    </location>
</feature>
<dbReference type="Pfam" id="PF10613">
    <property type="entry name" value="Lig_chan-Glu_bd"/>
    <property type="match status" value="1"/>
</dbReference>
<dbReference type="Pfam" id="PF01094">
    <property type="entry name" value="ANF_receptor"/>
    <property type="match status" value="1"/>
</dbReference>
<evidence type="ECO:0000256" key="17">
    <source>
        <dbReference type="SAM" id="SignalP"/>
    </source>
</evidence>
<dbReference type="InterPro" id="IPR001828">
    <property type="entry name" value="ANF_lig-bd_rcpt"/>
</dbReference>
<keyword evidence="9 15" id="KW-0472">Membrane</keyword>
<keyword evidence="8 15" id="KW-0406">Ion transport</keyword>
<dbReference type="CDD" id="cd19990">
    <property type="entry name" value="PBP1_GABAb_receptor_plant"/>
    <property type="match status" value="1"/>
</dbReference>
<comment type="similarity">
    <text evidence="2 15">Belongs to the glutamate-gated ion channel (TC 1.A.10.1) family.</text>
</comment>
<dbReference type="GO" id="GO:0016020">
    <property type="term" value="C:membrane"/>
    <property type="evidence" value="ECO:0007669"/>
    <property type="project" value="UniProtKB-SubCell"/>
</dbReference>
<accession>A0A4V3WLQ7</accession>
<comment type="function">
    <text evidence="15">Glutamate-gated receptor that probably acts as non-selective cation channel.</text>
</comment>
<feature type="chain" id="PRO_5020718366" description="Glutamate receptor" evidence="17">
    <location>
        <begin position="20"/>
        <end position="771"/>
    </location>
</feature>
<reference evidence="19 20" key="1">
    <citation type="journal article" date="2018" name="Proc. Natl. Acad. Sci. U.S.A.">
        <title>Draft genome sequence of Camellia sinensis var. sinensis provides insights into the evolution of the tea genome and tea quality.</title>
        <authorList>
            <person name="Wei C."/>
            <person name="Yang H."/>
            <person name="Wang S."/>
            <person name="Zhao J."/>
            <person name="Liu C."/>
            <person name="Gao L."/>
            <person name="Xia E."/>
            <person name="Lu Y."/>
            <person name="Tai Y."/>
            <person name="She G."/>
            <person name="Sun J."/>
            <person name="Cao H."/>
            <person name="Tong W."/>
            <person name="Gao Q."/>
            <person name="Li Y."/>
            <person name="Deng W."/>
            <person name="Jiang X."/>
            <person name="Wang W."/>
            <person name="Chen Q."/>
            <person name="Zhang S."/>
            <person name="Li H."/>
            <person name="Wu J."/>
            <person name="Wang P."/>
            <person name="Li P."/>
            <person name="Shi C."/>
            <person name="Zheng F."/>
            <person name="Jian J."/>
            <person name="Huang B."/>
            <person name="Shan D."/>
            <person name="Shi M."/>
            <person name="Fang C."/>
            <person name="Yue Y."/>
            <person name="Li F."/>
            <person name="Li D."/>
            <person name="Wei S."/>
            <person name="Han B."/>
            <person name="Jiang C."/>
            <person name="Yin Y."/>
            <person name="Xia T."/>
            <person name="Zhang Z."/>
            <person name="Bennetzen J.L."/>
            <person name="Zhao S."/>
            <person name="Wan X."/>
        </authorList>
    </citation>
    <scope>NUCLEOTIDE SEQUENCE [LARGE SCALE GENOMIC DNA]</scope>
    <source>
        <strain evidence="20">cv. Shuchazao</strain>
        <tissue evidence="19">Leaf</tissue>
    </source>
</reference>
<dbReference type="PANTHER" id="PTHR34836">
    <property type="entry name" value="OS06G0188250 PROTEIN"/>
    <property type="match status" value="1"/>
</dbReference>
<dbReference type="InterPro" id="IPR028082">
    <property type="entry name" value="Peripla_BP_I"/>
</dbReference>
<evidence type="ECO:0000256" key="9">
    <source>
        <dbReference type="ARBA" id="ARBA00023136"/>
    </source>
</evidence>
<dbReference type="InterPro" id="IPR015683">
    <property type="entry name" value="Ionotropic_Glu_rcpt"/>
</dbReference>
<dbReference type="GO" id="GO:0015276">
    <property type="term" value="F:ligand-gated monoatomic ion channel activity"/>
    <property type="evidence" value="ECO:0007669"/>
    <property type="project" value="InterPro"/>
</dbReference>
<dbReference type="PIRSF" id="PIRSF037090">
    <property type="entry name" value="Iontro_Glu-like_rcpt_pln"/>
    <property type="match status" value="1"/>
</dbReference>
<evidence type="ECO:0000256" key="15">
    <source>
        <dbReference type="PIRNR" id="PIRNR037090"/>
    </source>
</evidence>
<dbReference type="InterPro" id="IPR019594">
    <property type="entry name" value="Glu/Gly-bd"/>
</dbReference>
<evidence type="ECO:0000256" key="14">
    <source>
        <dbReference type="ARBA" id="ARBA00049638"/>
    </source>
</evidence>
<dbReference type="Proteomes" id="UP000306102">
    <property type="component" value="Unassembled WGS sequence"/>
</dbReference>
<keyword evidence="7 16" id="KW-1133">Transmembrane helix</keyword>
<dbReference type="InterPro" id="IPR044440">
    <property type="entry name" value="GABAb_receptor_plant_PBP1"/>
</dbReference>
<dbReference type="PANTHER" id="PTHR34836:SF1">
    <property type="entry name" value="OS09G0428600 PROTEIN"/>
    <property type="match status" value="1"/>
</dbReference>
<name>A0A4V3WLQ7_CAMSN</name>
<evidence type="ECO:0000256" key="13">
    <source>
        <dbReference type="ARBA" id="ARBA00023303"/>
    </source>
</evidence>
<evidence type="ECO:0000256" key="1">
    <source>
        <dbReference type="ARBA" id="ARBA00004141"/>
    </source>
</evidence>
<dbReference type="FunFam" id="3.40.50.2300:FF:000188">
    <property type="entry name" value="Glutamate receptor"/>
    <property type="match status" value="1"/>
</dbReference>
<evidence type="ECO:0000259" key="18">
    <source>
        <dbReference type="SMART" id="SM00079"/>
    </source>
</evidence>
<keyword evidence="12 15" id="KW-1071">Ligand-gated ion channel</keyword>
<keyword evidence="20" id="KW-1185">Reference proteome</keyword>
<evidence type="ECO:0000313" key="20">
    <source>
        <dbReference type="Proteomes" id="UP000306102"/>
    </source>
</evidence>
<keyword evidence="11" id="KW-0325">Glycoprotein</keyword>
<gene>
    <name evidence="19" type="ORF">TEA_013317</name>
</gene>
<evidence type="ECO:0000256" key="5">
    <source>
        <dbReference type="ARBA" id="ARBA00022692"/>
    </source>
</evidence>
<keyword evidence="4 15" id="KW-0813">Transport</keyword>
<dbReference type="SUPFAM" id="SSF53822">
    <property type="entry name" value="Periplasmic binding protein-like I"/>
    <property type="match status" value="1"/>
</dbReference>
<dbReference type="FunFam" id="3.40.50.2300:FF:000195">
    <property type="entry name" value="Glutamate receptor"/>
    <property type="match status" value="1"/>
</dbReference>
<evidence type="ECO:0000256" key="16">
    <source>
        <dbReference type="SAM" id="Phobius"/>
    </source>
</evidence>
<feature type="domain" description="Ionotropic glutamate receptor C-terminal" evidence="18">
    <location>
        <begin position="456"/>
        <end position="760"/>
    </location>
</feature>
<evidence type="ECO:0000313" key="19">
    <source>
        <dbReference type="EMBL" id="THG05667.1"/>
    </source>
</evidence>
<keyword evidence="13 15" id="KW-0407">Ion channel</keyword>
<keyword evidence="6 17" id="KW-0732">Signal</keyword>
<evidence type="ECO:0000256" key="3">
    <source>
        <dbReference type="ARBA" id="ARBA00011095"/>
    </source>
</evidence>
<evidence type="ECO:0000256" key="10">
    <source>
        <dbReference type="ARBA" id="ARBA00023170"/>
    </source>
</evidence>
<evidence type="ECO:0000256" key="12">
    <source>
        <dbReference type="ARBA" id="ARBA00023286"/>
    </source>
</evidence>
<feature type="signal peptide" evidence="17">
    <location>
        <begin position="1"/>
        <end position="19"/>
    </location>
</feature>
<dbReference type="InterPro" id="IPR017103">
    <property type="entry name" value="Iontropic_Glu_rcpt_pln"/>
</dbReference>
<comment type="subcellular location">
    <subcellularLocation>
        <location evidence="1">Membrane</location>
        <topology evidence="1">Multi-pass membrane protein</topology>
    </subcellularLocation>
</comment>
<dbReference type="SMART" id="SM00079">
    <property type="entry name" value="PBPe"/>
    <property type="match status" value="1"/>
</dbReference>
<evidence type="ECO:0000256" key="6">
    <source>
        <dbReference type="ARBA" id="ARBA00022729"/>
    </source>
</evidence>
<dbReference type="AlphaFoldDB" id="A0A4V3WLQ7"/>
<dbReference type="InterPro" id="IPR001320">
    <property type="entry name" value="Iontro_rcpt_C"/>
</dbReference>
<comment type="subunit">
    <text evidence="3">May form heteromers.</text>
</comment>
<comment type="function">
    <text evidence="14">Glutamate-gated receptor that probably acts as a non-selective cation channel. May be involved in light-signal transduction and calcium homeostasis via the regulation of calcium influx into cells.</text>
</comment>
<evidence type="ECO:0000256" key="4">
    <source>
        <dbReference type="ARBA" id="ARBA00022448"/>
    </source>
</evidence>
<dbReference type="Gene3D" id="3.40.50.2300">
    <property type="match status" value="2"/>
</dbReference>
<evidence type="ECO:0000256" key="2">
    <source>
        <dbReference type="ARBA" id="ARBA00008685"/>
    </source>
</evidence>
<keyword evidence="5 16" id="KW-0812">Transmembrane</keyword>
<dbReference type="Gene3D" id="3.40.190.10">
    <property type="entry name" value="Periplasmic binding protein-like II"/>
    <property type="match status" value="1"/>
</dbReference>
<evidence type="ECO:0000256" key="8">
    <source>
        <dbReference type="ARBA" id="ARBA00023065"/>
    </source>
</evidence>
<dbReference type="EMBL" id="SDRB02010584">
    <property type="protein sequence ID" value="THG05667.1"/>
    <property type="molecule type" value="Genomic_DNA"/>
</dbReference>
<protein>
    <recommendedName>
        <fullName evidence="15">Glutamate receptor</fullName>
    </recommendedName>
</protein>
<proteinExistence type="inferred from homology"/>
<comment type="caution">
    <text evidence="19">The sequence shown here is derived from an EMBL/GenBank/DDBJ whole genome shotgun (WGS) entry which is preliminary data.</text>
</comment>
<organism evidence="19 20">
    <name type="scientific">Camellia sinensis var. sinensis</name>
    <name type="common">China tea</name>
    <dbReference type="NCBI Taxonomy" id="542762"/>
    <lineage>
        <taxon>Eukaryota</taxon>
        <taxon>Viridiplantae</taxon>
        <taxon>Streptophyta</taxon>
        <taxon>Embryophyta</taxon>
        <taxon>Tracheophyta</taxon>
        <taxon>Spermatophyta</taxon>
        <taxon>Magnoliopsida</taxon>
        <taxon>eudicotyledons</taxon>
        <taxon>Gunneridae</taxon>
        <taxon>Pentapetalae</taxon>
        <taxon>asterids</taxon>
        <taxon>Ericales</taxon>
        <taxon>Theaceae</taxon>
        <taxon>Camellia</taxon>
    </lineage>
</organism>
<dbReference type="CDD" id="cd13686">
    <property type="entry name" value="GluR_Plant"/>
    <property type="match status" value="1"/>
</dbReference>
<evidence type="ECO:0000256" key="7">
    <source>
        <dbReference type="ARBA" id="ARBA00022989"/>
    </source>
</evidence>
<evidence type="ECO:0000256" key="11">
    <source>
        <dbReference type="ARBA" id="ARBA00023180"/>
    </source>
</evidence>
<keyword evidence="10 15" id="KW-0675">Receptor</keyword>